<protein>
    <submittedName>
        <fullName evidence="4">4'-phosphopantetheinyl transferase superfamily protein</fullName>
    </submittedName>
</protein>
<evidence type="ECO:0000256" key="1">
    <source>
        <dbReference type="ARBA" id="ARBA00010990"/>
    </source>
</evidence>
<organism evidence="4 5">
    <name type="scientific">Mucilaginibacter boryungensis</name>
    <dbReference type="NCBI Taxonomy" id="768480"/>
    <lineage>
        <taxon>Bacteria</taxon>
        <taxon>Pseudomonadati</taxon>
        <taxon>Bacteroidota</taxon>
        <taxon>Sphingobacteriia</taxon>
        <taxon>Sphingobacteriales</taxon>
        <taxon>Sphingobacteriaceae</taxon>
        <taxon>Mucilaginibacter</taxon>
    </lineage>
</organism>
<dbReference type="InterPro" id="IPR050559">
    <property type="entry name" value="P-Pant_transferase_sf"/>
</dbReference>
<evidence type="ECO:0000256" key="2">
    <source>
        <dbReference type="ARBA" id="ARBA00022679"/>
    </source>
</evidence>
<evidence type="ECO:0000313" key="4">
    <source>
        <dbReference type="EMBL" id="MBE9664898.1"/>
    </source>
</evidence>
<comment type="caution">
    <text evidence="4">The sequence shown here is derived from an EMBL/GenBank/DDBJ whole genome shotgun (WGS) entry which is preliminary data.</text>
</comment>
<comment type="similarity">
    <text evidence="1">Belongs to the P-Pant transferase superfamily. Gsp/Sfp/HetI/AcpT family.</text>
</comment>
<feature type="domain" description="4'-phosphopantetheinyl transferase" evidence="3">
    <location>
        <begin position="132"/>
        <end position="202"/>
    </location>
</feature>
<keyword evidence="5" id="KW-1185">Reference proteome</keyword>
<dbReference type="InterPro" id="IPR008278">
    <property type="entry name" value="4-PPantetheinyl_Trfase_dom"/>
</dbReference>
<dbReference type="InterPro" id="IPR037143">
    <property type="entry name" value="4-PPantetheinyl_Trfase_dom_sf"/>
</dbReference>
<evidence type="ECO:0000313" key="5">
    <source>
        <dbReference type="Proteomes" id="UP000632774"/>
    </source>
</evidence>
<dbReference type="GO" id="GO:0016740">
    <property type="term" value="F:transferase activity"/>
    <property type="evidence" value="ECO:0007669"/>
    <property type="project" value="UniProtKB-KW"/>
</dbReference>
<keyword evidence="2 4" id="KW-0808">Transferase</keyword>
<dbReference type="PANTHER" id="PTHR12215:SF10">
    <property type="entry name" value="L-AMINOADIPATE-SEMIALDEHYDE DEHYDROGENASE-PHOSPHOPANTETHEINYL TRANSFERASE"/>
    <property type="match status" value="1"/>
</dbReference>
<dbReference type="Proteomes" id="UP000632774">
    <property type="component" value="Unassembled WGS sequence"/>
</dbReference>
<sequence>MYGSVDCSFIHHPNWIERPLFTDGLKTDTIYIWKGNITTLLSFYEVCSNLLNDAERAKASTYHQQAHQQRYVLQHGILRCLLSWYLGSPAANIAFTFNPNKKPYLLNSNIPCYFSLSYSGPEILIAISDRELGVDIERINQQFEYRDIAAQYFSAAEVAFINKADSPIEAFFLLWTRKEALLKAWGSGIDDNLPAIPALNGTHNSANASENTSWLTESFNAGTDIIASVAYASPKKETAFSMLDTKLITALLKGIHNCY</sequence>
<dbReference type="Gene3D" id="3.90.470.20">
    <property type="entry name" value="4'-phosphopantetheinyl transferase domain"/>
    <property type="match status" value="2"/>
</dbReference>
<dbReference type="EMBL" id="JADFFM010000001">
    <property type="protein sequence ID" value="MBE9664898.1"/>
    <property type="molecule type" value="Genomic_DNA"/>
</dbReference>
<gene>
    <name evidence="4" type="ORF">IRJ18_00900</name>
</gene>
<accession>A0ABR9XBZ9</accession>
<dbReference type="Pfam" id="PF01648">
    <property type="entry name" value="ACPS"/>
    <property type="match status" value="1"/>
</dbReference>
<dbReference type="PANTHER" id="PTHR12215">
    <property type="entry name" value="PHOSPHOPANTETHEINE TRANSFERASE"/>
    <property type="match status" value="1"/>
</dbReference>
<proteinExistence type="inferred from homology"/>
<dbReference type="RefSeq" id="WP_194104321.1">
    <property type="nucleotide sequence ID" value="NZ_JADFFM010000001.1"/>
</dbReference>
<reference evidence="4 5" key="1">
    <citation type="submission" date="2020-10" db="EMBL/GenBank/DDBJ databases">
        <title>Mucilaginibacter mali sp. nov., isolated from rhizosphere soil of apple orchard.</title>
        <authorList>
            <person name="Lee J.-S."/>
            <person name="Kim H.S."/>
            <person name="Kim J.-S."/>
        </authorList>
    </citation>
    <scope>NUCLEOTIDE SEQUENCE [LARGE SCALE GENOMIC DNA]</scope>
    <source>
        <strain evidence="4 5">KCTC 23157</strain>
    </source>
</reference>
<name>A0ABR9XBZ9_9SPHI</name>
<dbReference type="SUPFAM" id="SSF56214">
    <property type="entry name" value="4'-phosphopantetheinyl transferase"/>
    <property type="match status" value="2"/>
</dbReference>
<evidence type="ECO:0000259" key="3">
    <source>
        <dbReference type="Pfam" id="PF01648"/>
    </source>
</evidence>